<proteinExistence type="predicted"/>
<dbReference type="InParanoid" id="Q9RYB0"/>
<dbReference type="EMBL" id="AE000513">
    <property type="protein sequence ID" value="AAF09634.1"/>
    <property type="molecule type" value="Genomic_DNA"/>
</dbReference>
<dbReference type="KEGG" id="dra:DR_0040"/>
<dbReference type="PATRIC" id="fig|243230.17.peg.205"/>
<evidence type="ECO:0000313" key="2">
    <source>
        <dbReference type="Proteomes" id="UP000002524"/>
    </source>
</evidence>
<name>Q9RYB0_DEIRA</name>
<protein>
    <submittedName>
        <fullName evidence="1">Uncharacterized protein</fullName>
    </submittedName>
</protein>
<reference evidence="1 2" key="1">
    <citation type="journal article" date="1999" name="Science">
        <title>Genome sequence of the radioresistant bacterium Deinococcus radiodurans R1.</title>
        <authorList>
            <person name="White O."/>
            <person name="Eisen J.A."/>
            <person name="Heidelberg J.F."/>
            <person name="Hickey E.K."/>
            <person name="Peterson J.D."/>
            <person name="Dodson R.J."/>
            <person name="Haft D.H."/>
            <person name="Gwinn M.L."/>
            <person name="Nelson W.C."/>
            <person name="Richardson D.L."/>
            <person name="Moffat K.S."/>
            <person name="Qin H."/>
            <person name="Jiang L."/>
            <person name="Pamphile W."/>
            <person name="Crosby M."/>
            <person name="Shen M."/>
            <person name="Vamathevan J.J."/>
            <person name="Lam P."/>
            <person name="McDonald L."/>
            <person name="Utterback T."/>
            <person name="Zalewski C."/>
            <person name="Makarova K.S."/>
            <person name="Aravind L."/>
            <person name="Daly M.J."/>
            <person name="Minton K.W."/>
            <person name="Fleischmann R.D."/>
            <person name="Ketchum K.A."/>
            <person name="Nelson K.E."/>
            <person name="Salzberg S."/>
            <person name="Smith H.O."/>
            <person name="Venter J.C."/>
            <person name="Fraser C.M."/>
        </authorList>
    </citation>
    <scope>NUCLEOTIDE SEQUENCE [LARGE SCALE GENOMIC DNA]</scope>
    <source>
        <strain evidence="2">ATCC 13939 / DSM 20539 / JCM 16871 / LMG 4051 / NBRC 15346 / NCIMB 9279 / R1 / VKM B-1422</strain>
    </source>
</reference>
<sequence length="158" mass="17161">MQGLTHAVKIGHTASLEQFSAFRAAEKSAPRHSLPQLARPKVTLWTLPSTIGPMRPAYLSAARHLQLGREYAVGGESHRALTAYHSALDLLLTLPPEHTRDVLLAHTHLAFYQTLALGNDADTGQAHLQLGVSYARTTRDPLARAIAEECLSGLEVVL</sequence>
<keyword evidence="2" id="KW-1185">Reference proteome</keyword>
<dbReference type="HOGENOM" id="CLU_140898_0_0_0"/>
<evidence type="ECO:0000313" key="1">
    <source>
        <dbReference type="EMBL" id="AAF09634.1"/>
    </source>
</evidence>
<dbReference type="eggNOG" id="ENOG502ZI7W">
    <property type="taxonomic scope" value="Bacteria"/>
</dbReference>
<accession>Q9RYB0</accession>
<gene>
    <name evidence="1" type="ordered locus">DR_0040</name>
</gene>
<dbReference type="PIR" id="H75567">
    <property type="entry name" value="H75567"/>
</dbReference>
<dbReference type="OrthoDB" id="69507at2"/>
<dbReference type="STRING" id="243230.DR_0040"/>
<dbReference type="EnsemblBacteria" id="AAF09634">
    <property type="protein sequence ID" value="AAF09634"/>
    <property type="gene ID" value="DR_0040"/>
</dbReference>
<dbReference type="PaxDb" id="243230-DR_0040"/>
<dbReference type="AlphaFoldDB" id="Q9RYB0"/>
<organism evidence="1 2">
    <name type="scientific">Deinococcus radiodurans (strain ATCC 13939 / DSM 20539 / JCM 16871 / CCUG 27074 / LMG 4051 / NBRC 15346 / NCIMB 9279 / VKM B-1422 / R1)</name>
    <dbReference type="NCBI Taxonomy" id="243230"/>
    <lineage>
        <taxon>Bacteria</taxon>
        <taxon>Thermotogati</taxon>
        <taxon>Deinococcota</taxon>
        <taxon>Deinococci</taxon>
        <taxon>Deinococcales</taxon>
        <taxon>Deinococcaceae</taxon>
        <taxon>Deinococcus</taxon>
    </lineage>
</organism>
<dbReference type="Proteomes" id="UP000002524">
    <property type="component" value="Chromosome 1"/>
</dbReference>